<dbReference type="PANTHER" id="PTHR33577:SF15">
    <property type="entry name" value="HEME HALOPEROXIDASE FAMILY PROFILE DOMAIN-CONTAINING PROTEIN"/>
    <property type="match status" value="1"/>
</dbReference>
<comment type="similarity">
    <text evidence="7">Belongs to the chloroperoxidase family.</text>
</comment>
<dbReference type="InterPro" id="IPR036851">
    <property type="entry name" value="Chloroperoxidase-like_sf"/>
</dbReference>
<evidence type="ECO:0000313" key="12">
    <source>
        <dbReference type="Proteomes" id="UP000663829"/>
    </source>
</evidence>
<gene>
    <name evidence="10" type="ORF">GPM918_LOCUS28092</name>
    <name evidence="11" type="ORF">SRO942_LOCUS28548</name>
</gene>
<dbReference type="Proteomes" id="UP000681722">
    <property type="component" value="Unassembled WGS sequence"/>
</dbReference>
<dbReference type="EMBL" id="CAJNOQ010012106">
    <property type="protein sequence ID" value="CAF1292133.1"/>
    <property type="molecule type" value="Genomic_DNA"/>
</dbReference>
<evidence type="ECO:0000256" key="3">
    <source>
        <dbReference type="ARBA" id="ARBA00022617"/>
    </source>
</evidence>
<dbReference type="AlphaFoldDB" id="A0A815D227"/>
<dbReference type="Pfam" id="PF01328">
    <property type="entry name" value="Peroxidase_2"/>
    <property type="match status" value="1"/>
</dbReference>
<evidence type="ECO:0000256" key="4">
    <source>
        <dbReference type="ARBA" id="ARBA00022723"/>
    </source>
</evidence>
<dbReference type="SUPFAM" id="SSF47571">
    <property type="entry name" value="Cloroperoxidase"/>
    <property type="match status" value="1"/>
</dbReference>
<protein>
    <recommendedName>
        <fullName evidence="9">Heme haloperoxidase family profile domain-containing protein</fullName>
    </recommendedName>
</protein>
<evidence type="ECO:0000313" key="10">
    <source>
        <dbReference type="EMBL" id="CAF1292133.1"/>
    </source>
</evidence>
<keyword evidence="6" id="KW-0408">Iron</keyword>
<dbReference type="OrthoDB" id="407298at2759"/>
<dbReference type="GO" id="GO:0046872">
    <property type="term" value="F:metal ion binding"/>
    <property type="evidence" value="ECO:0007669"/>
    <property type="project" value="UniProtKB-KW"/>
</dbReference>
<feature type="chain" id="PRO_5035604614" description="Heme haloperoxidase family profile domain-containing protein" evidence="8">
    <location>
        <begin position="28"/>
        <end position="362"/>
    </location>
</feature>
<feature type="domain" description="Heme haloperoxidase family profile" evidence="9">
    <location>
        <begin position="39"/>
        <end position="275"/>
    </location>
</feature>
<evidence type="ECO:0000313" key="11">
    <source>
        <dbReference type="EMBL" id="CAF4099595.1"/>
    </source>
</evidence>
<dbReference type="Proteomes" id="UP000663829">
    <property type="component" value="Unassembled WGS sequence"/>
</dbReference>
<sequence>MSRMNYCCVLTITLIFIIRSNIGVCSTKHKYSIGRIPDAKHPFRPPGATDVRGPCPGLNTAANHGYINRSGIVGIDEVVKGLTTMYNIGEDLAVILAVTNTFFLGNPETGKFSIGHSSDETGAFMGIIPGGLNEHNTLELDASLTRNDYDLANGDNWSFNGTLYGMMHEVAKETSNGLYTIEAIAAYRRKRYQQSRRDNKKFFFDVRALHSYGAATFLYEVFPSAVDKIPSEEVISSFFGAQRLWDHSGWMHKPERIPYNWYRRLEPYTLDDIIQQAVAMYRIRPVEFGWNIASSGQFFPSPGFLSSDELDGDTAFCLLAESVIALAPTNITAAQNIYIKTHYPLVYQGLAKYSCLQQLAST</sequence>
<keyword evidence="12" id="KW-1185">Reference proteome</keyword>
<dbReference type="PROSITE" id="PS51405">
    <property type="entry name" value="HEME_HALOPEROXIDASE"/>
    <property type="match status" value="1"/>
</dbReference>
<keyword evidence="3" id="KW-0349">Heme</keyword>
<keyword evidence="4" id="KW-0479">Metal-binding</keyword>
<comment type="caution">
    <text evidence="10">The sequence shown here is derived from an EMBL/GenBank/DDBJ whole genome shotgun (WGS) entry which is preliminary data.</text>
</comment>
<keyword evidence="5" id="KW-0560">Oxidoreductase</keyword>
<feature type="signal peptide" evidence="8">
    <location>
        <begin position="1"/>
        <end position="27"/>
    </location>
</feature>
<evidence type="ECO:0000256" key="8">
    <source>
        <dbReference type="SAM" id="SignalP"/>
    </source>
</evidence>
<name>A0A815D227_9BILA</name>
<keyword evidence="2" id="KW-0575">Peroxidase</keyword>
<evidence type="ECO:0000256" key="2">
    <source>
        <dbReference type="ARBA" id="ARBA00022559"/>
    </source>
</evidence>
<organism evidence="10 12">
    <name type="scientific">Didymodactylos carnosus</name>
    <dbReference type="NCBI Taxonomy" id="1234261"/>
    <lineage>
        <taxon>Eukaryota</taxon>
        <taxon>Metazoa</taxon>
        <taxon>Spiralia</taxon>
        <taxon>Gnathifera</taxon>
        <taxon>Rotifera</taxon>
        <taxon>Eurotatoria</taxon>
        <taxon>Bdelloidea</taxon>
        <taxon>Philodinida</taxon>
        <taxon>Philodinidae</taxon>
        <taxon>Didymodactylos</taxon>
    </lineage>
</organism>
<reference evidence="10" key="1">
    <citation type="submission" date="2021-02" db="EMBL/GenBank/DDBJ databases">
        <authorList>
            <person name="Nowell W R."/>
        </authorList>
    </citation>
    <scope>NUCLEOTIDE SEQUENCE</scope>
</reference>
<comment type="cofactor">
    <cofactor evidence="1">
        <name>heme b</name>
        <dbReference type="ChEBI" id="CHEBI:60344"/>
    </cofactor>
</comment>
<evidence type="ECO:0000256" key="1">
    <source>
        <dbReference type="ARBA" id="ARBA00001970"/>
    </source>
</evidence>
<evidence type="ECO:0000259" key="9">
    <source>
        <dbReference type="PROSITE" id="PS51405"/>
    </source>
</evidence>
<dbReference type="GO" id="GO:0004601">
    <property type="term" value="F:peroxidase activity"/>
    <property type="evidence" value="ECO:0007669"/>
    <property type="project" value="UniProtKB-KW"/>
</dbReference>
<proteinExistence type="inferred from homology"/>
<evidence type="ECO:0000256" key="7">
    <source>
        <dbReference type="ARBA" id="ARBA00025795"/>
    </source>
</evidence>
<evidence type="ECO:0000256" key="5">
    <source>
        <dbReference type="ARBA" id="ARBA00023002"/>
    </source>
</evidence>
<keyword evidence="8" id="KW-0732">Signal</keyword>
<evidence type="ECO:0000256" key="6">
    <source>
        <dbReference type="ARBA" id="ARBA00023004"/>
    </source>
</evidence>
<accession>A0A815D227</accession>
<dbReference type="EMBL" id="CAJOBC010033287">
    <property type="protein sequence ID" value="CAF4099595.1"/>
    <property type="molecule type" value="Genomic_DNA"/>
</dbReference>
<dbReference type="Gene3D" id="1.10.489.10">
    <property type="entry name" value="Chloroperoxidase-like"/>
    <property type="match status" value="1"/>
</dbReference>
<dbReference type="PANTHER" id="PTHR33577">
    <property type="entry name" value="STERIGMATOCYSTIN BIOSYNTHESIS PEROXIDASE STCC-RELATED"/>
    <property type="match status" value="1"/>
</dbReference>
<dbReference type="InterPro" id="IPR000028">
    <property type="entry name" value="Chloroperoxidase"/>
</dbReference>